<evidence type="ECO:0000313" key="5">
    <source>
        <dbReference type="EMBL" id="HDP78493.1"/>
    </source>
</evidence>
<evidence type="ECO:0000259" key="4">
    <source>
        <dbReference type="PROSITE" id="PS50932"/>
    </source>
</evidence>
<dbReference type="InterPro" id="IPR000843">
    <property type="entry name" value="HTH_LacI"/>
</dbReference>
<dbReference type="GO" id="GO:0000976">
    <property type="term" value="F:transcription cis-regulatory region binding"/>
    <property type="evidence" value="ECO:0007669"/>
    <property type="project" value="TreeGrafter"/>
</dbReference>
<dbReference type="CDD" id="cd06267">
    <property type="entry name" value="PBP1_LacI_sugar_binding-like"/>
    <property type="match status" value="1"/>
</dbReference>
<gene>
    <name evidence="5" type="ORF">ENN47_09995</name>
</gene>
<dbReference type="PROSITE" id="PS50932">
    <property type="entry name" value="HTH_LACI_2"/>
    <property type="match status" value="1"/>
</dbReference>
<dbReference type="InterPro" id="IPR046335">
    <property type="entry name" value="LacI/GalR-like_sensor"/>
</dbReference>
<dbReference type="Gene3D" id="3.40.50.2300">
    <property type="match status" value="2"/>
</dbReference>
<evidence type="ECO:0000256" key="2">
    <source>
        <dbReference type="ARBA" id="ARBA00023125"/>
    </source>
</evidence>
<comment type="caution">
    <text evidence="5">The sequence shown here is derived from an EMBL/GenBank/DDBJ whole genome shotgun (WGS) entry which is preliminary data.</text>
</comment>
<sequence length="351" mass="38726">MKNSCLHGLHRINELGGLFLPTLREISEITGVSISTVSRVLNNDSRISEATKRKVLRVAKKLGHPGEISNGFGSKVVMFFVSNPHKSIESDEFFSGVQRGILRGAGSSDIHCLVQSIRSKKSFDESLIPLDLVEGLIVGGIPMPDDLKTFLSAMKIPVVLIGKYSGLENLASVNNDNVRGGYLAANEIIKHNYSTVTVITGPRSVSTFADRLEGFFKCLSENSFPIERVKIVECNSFEERDGRMAIERHLRTPGNREVIFCTTDWLAKGVMEALQDRKISIPSEIGVVGFGGLDFCKMTSPKITTVALNPYLLGRIAVTMLQELMEGNFESKGVVFVEPFLMQGETLRREK</sequence>
<dbReference type="CDD" id="cd01392">
    <property type="entry name" value="HTH_LacI"/>
    <property type="match status" value="1"/>
</dbReference>
<keyword evidence="1" id="KW-0805">Transcription regulation</keyword>
<dbReference type="PANTHER" id="PTHR30146:SF24">
    <property type="entry name" value="XYLOSE OPERON REGULATORY PROTEIN"/>
    <property type="match status" value="1"/>
</dbReference>
<evidence type="ECO:0000256" key="1">
    <source>
        <dbReference type="ARBA" id="ARBA00023015"/>
    </source>
</evidence>
<dbReference type="Gene3D" id="1.10.260.40">
    <property type="entry name" value="lambda repressor-like DNA-binding domains"/>
    <property type="match status" value="1"/>
</dbReference>
<dbReference type="GO" id="GO:0003700">
    <property type="term" value="F:DNA-binding transcription factor activity"/>
    <property type="evidence" value="ECO:0007669"/>
    <property type="project" value="TreeGrafter"/>
</dbReference>
<organism evidence="5">
    <name type="scientific">Mesotoga infera</name>
    <dbReference type="NCBI Taxonomy" id="1236046"/>
    <lineage>
        <taxon>Bacteria</taxon>
        <taxon>Thermotogati</taxon>
        <taxon>Thermotogota</taxon>
        <taxon>Thermotogae</taxon>
        <taxon>Kosmotogales</taxon>
        <taxon>Kosmotogaceae</taxon>
        <taxon>Mesotoga</taxon>
    </lineage>
</organism>
<reference evidence="5" key="1">
    <citation type="journal article" date="2020" name="mSystems">
        <title>Genome- and Community-Level Interaction Insights into Carbon Utilization and Element Cycling Functions of Hydrothermarchaeota in Hydrothermal Sediment.</title>
        <authorList>
            <person name="Zhou Z."/>
            <person name="Liu Y."/>
            <person name="Xu W."/>
            <person name="Pan J."/>
            <person name="Luo Z.H."/>
            <person name="Li M."/>
        </authorList>
    </citation>
    <scope>NUCLEOTIDE SEQUENCE [LARGE SCALE GENOMIC DNA]</scope>
    <source>
        <strain evidence="5">SpSt-1179</strain>
    </source>
</reference>
<dbReference type="PANTHER" id="PTHR30146">
    <property type="entry name" value="LACI-RELATED TRANSCRIPTIONAL REPRESSOR"/>
    <property type="match status" value="1"/>
</dbReference>
<dbReference type="Pfam" id="PF00356">
    <property type="entry name" value="LacI"/>
    <property type="match status" value="1"/>
</dbReference>
<proteinExistence type="predicted"/>
<dbReference type="InterPro" id="IPR028082">
    <property type="entry name" value="Peripla_BP_I"/>
</dbReference>
<dbReference type="SUPFAM" id="SSF47413">
    <property type="entry name" value="lambda repressor-like DNA-binding domains"/>
    <property type="match status" value="1"/>
</dbReference>
<dbReference type="EMBL" id="DSBT01000308">
    <property type="protein sequence ID" value="HDP78493.1"/>
    <property type="molecule type" value="Genomic_DNA"/>
</dbReference>
<keyword evidence="2" id="KW-0238">DNA-binding</keyword>
<dbReference type="Proteomes" id="UP000886198">
    <property type="component" value="Unassembled WGS sequence"/>
</dbReference>
<dbReference type="Pfam" id="PF13377">
    <property type="entry name" value="Peripla_BP_3"/>
    <property type="match status" value="1"/>
</dbReference>
<name>A0A7C1CZT1_9BACT</name>
<evidence type="ECO:0000256" key="3">
    <source>
        <dbReference type="ARBA" id="ARBA00023163"/>
    </source>
</evidence>
<dbReference type="AlphaFoldDB" id="A0A7C1CZT1"/>
<feature type="domain" description="HTH lacI-type" evidence="4">
    <location>
        <begin position="21"/>
        <end position="63"/>
    </location>
</feature>
<dbReference type="SUPFAM" id="SSF53822">
    <property type="entry name" value="Periplasmic binding protein-like I"/>
    <property type="match status" value="1"/>
</dbReference>
<keyword evidence="3" id="KW-0804">Transcription</keyword>
<protein>
    <submittedName>
        <fullName evidence="5">LacI family transcriptional regulator</fullName>
    </submittedName>
</protein>
<dbReference type="SMART" id="SM00354">
    <property type="entry name" value="HTH_LACI"/>
    <property type="match status" value="1"/>
</dbReference>
<dbReference type="InterPro" id="IPR010982">
    <property type="entry name" value="Lambda_DNA-bd_dom_sf"/>
</dbReference>
<accession>A0A7C1CZT1</accession>